<keyword evidence="1" id="KW-0597">Phosphoprotein</keyword>
<dbReference type="SMART" id="SM00387">
    <property type="entry name" value="HATPase_c"/>
    <property type="match status" value="1"/>
</dbReference>
<dbReference type="InterPro" id="IPR036097">
    <property type="entry name" value="HisK_dim/P_sf"/>
</dbReference>
<reference evidence="4" key="1">
    <citation type="submission" date="2018-06" db="EMBL/GenBank/DDBJ databases">
        <authorList>
            <person name="Zhirakovskaya E."/>
        </authorList>
    </citation>
    <scope>NUCLEOTIDE SEQUENCE</scope>
</reference>
<evidence type="ECO:0000256" key="1">
    <source>
        <dbReference type="ARBA" id="ARBA00022553"/>
    </source>
</evidence>
<dbReference type="PROSITE" id="PS50110">
    <property type="entry name" value="RESPONSE_REGULATORY"/>
    <property type="match status" value="2"/>
</dbReference>
<proteinExistence type="predicted"/>
<dbReference type="EMBL" id="UOFP01000291">
    <property type="protein sequence ID" value="VAW89784.1"/>
    <property type="molecule type" value="Genomic_DNA"/>
</dbReference>
<dbReference type="Gene3D" id="3.40.50.2300">
    <property type="match status" value="2"/>
</dbReference>
<dbReference type="CDD" id="cd00082">
    <property type="entry name" value="HisKA"/>
    <property type="match status" value="1"/>
</dbReference>
<dbReference type="AlphaFoldDB" id="A0A3B1A7U1"/>
<dbReference type="InterPro" id="IPR011006">
    <property type="entry name" value="CheY-like_superfamily"/>
</dbReference>
<dbReference type="SUPFAM" id="SSF47384">
    <property type="entry name" value="Homodimeric domain of signal transducing histidine kinase"/>
    <property type="match status" value="1"/>
</dbReference>
<dbReference type="Pfam" id="PF02518">
    <property type="entry name" value="HATPase_c"/>
    <property type="match status" value="1"/>
</dbReference>
<dbReference type="InterPro" id="IPR003661">
    <property type="entry name" value="HisK_dim/P_dom"/>
</dbReference>
<feature type="domain" description="Response regulatory" evidence="3">
    <location>
        <begin position="422"/>
        <end position="537"/>
    </location>
</feature>
<dbReference type="GO" id="GO:0000155">
    <property type="term" value="F:phosphorelay sensor kinase activity"/>
    <property type="evidence" value="ECO:0007669"/>
    <property type="project" value="InterPro"/>
</dbReference>
<gene>
    <name evidence="4" type="ORF">MNBD_GAMMA18-2476</name>
</gene>
<dbReference type="PANTHER" id="PTHR43547:SF2">
    <property type="entry name" value="HYBRID SIGNAL TRANSDUCTION HISTIDINE KINASE C"/>
    <property type="match status" value="1"/>
</dbReference>
<accession>A0A3B1A7U1</accession>
<dbReference type="PANTHER" id="PTHR43547">
    <property type="entry name" value="TWO-COMPONENT HISTIDINE KINASE"/>
    <property type="match status" value="1"/>
</dbReference>
<dbReference type="SMART" id="SM00388">
    <property type="entry name" value="HisKA"/>
    <property type="match status" value="1"/>
</dbReference>
<sequence>MNEMRRILIVDDERFHLNVMADLLGENHNILIAKNGLRALEVAVASPVPDLILLDILMPEMDGYEVCRRLKNDERTRHIPVIFLTVKSDVEDEAYGFDLGAVDYITKPYSAPIVKARVMTHLALSRALCELEQQNELLEKRVSERTQEIVQAHEIQEKLQLCLQRAHKMESIGLLAGGIAHDFNNILTAVEGFSSIAKYDLQAGEYESAEQNIDDIVTASGRASELVQQLLAFSRGVPSKPQVVQPAGIISEAITLLRPVLPALIRFDVSLDEAVPDILFDKVQMHQVVMNLCINARDAMNGQGHLALSLTRQQKVKGKCSACQNDFEGDFVVLEVTDNGSGLSEEQVKNIFDPFFTTKAEGKGTGMGLSVVNDIVHKHQGHIQLETTLNQGSTFKLLFPLIPVATETPPRAIAYLSGPDKNILLVSDDVGVSMLWKELLDVSGYQVSIRNTGQEALDLIKSPASYIDLVIVDQSMKGMSGEELAAAVVAEELELPVIVCENNGGVEVVGHNSMGVSTILRKPIQSEVLMGEISSLLSTED</sequence>
<dbReference type="InterPro" id="IPR003594">
    <property type="entry name" value="HATPase_dom"/>
</dbReference>
<dbReference type="InterPro" id="IPR001789">
    <property type="entry name" value="Sig_transdc_resp-reg_receiver"/>
</dbReference>
<dbReference type="InterPro" id="IPR036890">
    <property type="entry name" value="HATPase_C_sf"/>
</dbReference>
<dbReference type="SUPFAM" id="SSF52172">
    <property type="entry name" value="CheY-like"/>
    <property type="match status" value="2"/>
</dbReference>
<dbReference type="Pfam" id="PF00072">
    <property type="entry name" value="Response_reg"/>
    <property type="match status" value="2"/>
</dbReference>
<dbReference type="SMART" id="SM00448">
    <property type="entry name" value="REC"/>
    <property type="match status" value="2"/>
</dbReference>
<evidence type="ECO:0000259" key="2">
    <source>
        <dbReference type="PROSITE" id="PS50109"/>
    </source>
</evidence>
<dbReference type="PRINTS" id="PR00344">
    <property type="entry name" value="BCTRLSENSOR"/>
</dbReference>
<dbReference type="Gene3D" id="1.10.287.130">
    <property type="match status" value="1"/>
</dbReference>
<evidence type="ECO:0008006" key="5">
    <source>
        <dbReference type="Google" id="ProtNLM"/>
    </source>
</evidence>
<organism evidence="4">
    <name type="scientific">hydrothermal vent metagenome</name>
    <dbReference type="NCBI Taxonomy" id="652676"/>
    <lineage>
        <taxon>unclassified sequences</taxon>
        <taxon>metagenomes</taxon>
        <taxon>ecological metagenomes</taxon>
    </lineage>
</organism>
<dbReference type="InterPro" id="IPR005467">
    <property type="entry name" value="His_kinase_dom"/>
</dbReference>
<feature type="domain" description="Histidine kinase" evidence="2">
    <location>
        <begin position="178"/>
        <end position="403"/>
    </location>
</feature>
<evidence type="ECO:0000313" key="4">
    <source>
        <dbReference type="EMBL" id="VAW89784.1"/>
    </source>
</evidence>
<name>A0A3B1A7U1_9ZZZZ</name>
<dbReference type="PROSITE" id="PS50109">
    <property type="entry name" value="HIS_KIN"/>
    <property type="match status" value="1"/>
</dbReference>
<dbReference type="InterPro" id="IPR004358">
    <property type="entry name" value="Sig_transdc_His_kin-like_C"/>
</dbReference>
<dbReference type="Pfam" id="PF00512">
    <property type="entry name" value="HisKA"/>
    <property type="match status" value="1"/>
</dbReference>
<dbReference type="Gene3D" id="3.30.565.10">
    <property type="entry name" value="Histidine kinase-like ATPase, C-terminal domain"/>
    <property type="match status" value="1"/>
</dbReference>
<feature type="domain" description="Response regulatory" evidence="3">
    <location>
        <begin position="6"/>
        <end position="122"/>
    </location>
</feature>
<protein>
    <recommendedName>
        <fullName evidence="5">Histidine kinase</fullName>
    </recommendedName>
</protein>
<dbReference type="SUPFAM" id="SSF55874">
    <property type="entry name" value="ATPase domain of HSP90 chaperone/DNA topoisomerase II/histidine kinase"/>
    <property type="match status" value="1"/>
</dbReference>
<evidence type="ECO:0000259" key="3">
    <source>
        <dbReference type="PROSITE" id="PS50110"/>
    </source>
</evidence>